<dbReference type="EMBL" id="CP045809">
    <property type="protein sequence ID" value="QHN34196.1"/>
    <property type="molecule type" value="Genomic_DNA"/>
</dbReference>
<dbReference type="Pfam" id="PF07729">
    <property type="entry name" value="FCD"/>
    <property type="match status" value="1"/>
</dbReference>
<evidence type="ECO:0000259" key="4">
    <source>
        <dbReference type="PROSITE" id="PS50949"/>
    </source>
</evidence>
<gene>
    <name evidence="5" type="ORF">GII31_04060</name>
</gene>
<dbReference type="InterPro" id="IPR000524">
    <property type="entry name" value="Tscrpt_reg_HTH_GntR"/>
</dbReference>
<evidence type="ECO:0000256" key="1">
    <source>
        <dbReference type="ARBA" id="ARBA00023015"/>
    </source>
</evidence>
<dbReference type="InterPro" id="IPR036388">
    <property type="entry name" value="WH-like_DNA-bd_sf"/>
</dbReference>
<evidence type="ECO:0000313" key="5">
    <source>
        <dbReference type="EMBL" id="QHN34196.1"/>
    </source>
</evidence>
<dbReference type="SMART" id="SM00345">
    <property type="entry name" value="HTH_GNTR"/>
    <property type="match status" value="1"/>
</dbReference>
<evidence type="ECO:0000256" key="3">
    <source>
        <dbReference type="ARBA" id="ARBA00023163"/>
    </source>
</evidence>
<sequence length="297" mass="32026">MNCSTVRSVSIAGASCGRPPGSAAAIIARVSSDADRVRKSLSAGVSVRTPKAAEQIARHLRGLIVRGETAPGTMLSSEKALLDEFGVSRPTLREAFRILENEGLIVVLTGARGGARVQLPDLGVVSRQIGYYLQAQQTTLRDLLEARAEFEPICARLLAERRSDDTLRELDELVASLIADAEKGFATGAEYAAWVHSTRALHELIAEGCGNNTLAAQARSLSEMLGAHRRVSLRSVDYRPGSPETIAEIVADYARLAENVRSGDGGAAESLWREHLRRSTEIVFRAQDPDTVVNLLD</sequence>
<dbReference type="InterPro" id="IPR036390">
    <property type="entry name" value="WH_DNA-bd_sf"/>
</dbReference>
<dbReference type="Gene3D" id="1.10.10.10">
    <property type="entry name" value="Winged helix-like DNA-binding domain superfamily/Winged helix DNA-binding domain"/>
    <property type="match status" value="1"/>
</dbReference>
<feature type="domain" description="HTH gntR-type" evidence="4">
    <location>
        <begin position="50"/>
        <end position="120"/>
    </location>
</feature>
<dbReference type="PANTHER" id="PTHR43537:SF24">
    <property type="entry name" value="GLUCONATE OPERON TRANSCRIPTIONAL REPRESSOR"/>
    <property type="match status" value="1"/>
</dbReference>
<dbReference type="InterPro" id="IPR008920">
    <property type="entry name" value="TF_FadR/GntR_C"/>
</dbReference>
<evidence type="ECO:0000313" key="6">
    <source>
        <dbReference type="Proteomes" id="UP001059836"/>
    </source>
</evidence>
<dbReference type="PANTHER" id="PTHR43537">
    <property type="entry name" value="TRANSCRIPTIONAL REGULATOR, GNTR FAMILY"/>
    <property type="match status" value="1"/>
</dbReference>
<dbReference type="Gene3D" id="1.20.120.530">
    <property type="entry name" value="GntR ligand-binding domain-like"/>
    <property type="match status" value="1"/>
</dbReference>
<dbReference type="Pfam" id="PF00392">
    <property type="entry name" value="GntR"/>
    <property type="match status" value="1"/>
</dbReference>
<dbReference type="SUPFAM" id="SSF48008">
    <property type="entry name" value="GntR ligand-binding domain-like"/>
    <property type="match status" value="1"/>
</dbReference>
<reference evidence="5" key="1">
    <citation type="journal article" date="2021" name="Nat. Microbiol.">
        <title>Cocultivation of an ultrasmall environmental parasitic bacterium with lytic ability against bacteria associated with wastewater foams.</title>
        <authorList>
            <person name="Batinovic S."/>
            <person name="Rose J.J.A."/>
            <person name="Ratcliffe J."/>
            <person name="Seviour R.J."/>
            <person name="Petrovski S."/>
        </authorList>
    </citation>
    <scope>NUCLEOTIDE SEQUENCE</scope>
    <source>
        <strain evidence="5">CON9</strain>
    </source>
</reference>
<dbReference type="SMART" id="SM00895">
    <property type="entry name" value="FCD"/>
    <property type="match status" value="1"/>
</dbReference>
<keyword evidence="6" id="KW-1185">Reference proteome</keyword>
<dbReference type="Proteomes" id="UP001059836">
    <property type="component" value="Chromosome"/>
</dbReference>
<keyword evidence="1" id="KW-0805">Transcription regulation</keyword>
<keyword evidence="3" id="KW-0804">Transcription</keyword>
<dbReference type="InterPro" id="IPR011711">
    <property type="entry name" value="GntR_C"/>
</dbReference>
<dbReference type="SUPFAM" id="SSF46785">
    <property type="entry name" value="Winged helix' DNA-binding domain"/>
    <property type="match status" value="1"/>
</dbReference>
<evidence type="ECO:0000256" key="2">
    <source>
        <dbReference type="ARBA" id="ARBA00023125"/>
    </source>
</evidence>
<keyword evidence="2" id="KW-0238">DNA-binding</keyword>
<dbReference type="PROSITE" id="PS50949">
    <property type="entry name" value="HTH_GNTR"/>
    <property type="match status" value="1"/>
</dbReference>
<name>A0ABX6IGC5_9ACTN</name>
<protein>
    <submittedName>
        <fullName evidence="5">FCD domain-containing protein</fullName>
    </submittedName>
</protein>
<proteinExistence type="predicted"/>
<dbReference type="CDD" id="cd07377">
    <property type="entry name" value="WHTH_GntR"/>
    <property type="match status" value="1"/>
</dbReference>
<organism evidence="5 6">
    <name type="scientific">Gordonia pseudamarae</name>
    <dbReference type="NCBI Taxonomy" id="2831662"/>
    <lineage>
        <taxon>Bacteria</taxon>
        <taxon>Bacillati</taxon>
        <taxon>Actinomycetota</taxon>
        <taxon>Actinomycetes</taxon>
        <taxon>Mycobacteriales</taxon>
        <taxon>Gordoniaceae</taxon>
        <taxon>Gordonia</taxon>
    </lineage>
</organism>
<dbReference type="PRINTS" id="PR00035">
    <property type="entry name" value="HTHGNTR"/>
</dbReference>
<accession>A0ABX6IGC5</accession>